<dbReference type="Proteomes" id="UP000499080">
    <property type="component" value="Unassembled WGS sequence"/>
</dbReference>
<evidence type="ECO:0000313" key="2">
    <source>
        <dbReference type="Proteomes" id="UP000499080"/>
    </source>
</evidence>
<reference evidence="1 2" key="1">
    <citation type="journal article" date="2019" name="Sci. Rep.">
        <title>Orb-weaving spider Araneus ventricosus genome elucidates the spidroin gene catalogue.</title>
        <authorList>
            <person name="Kono N."/>
            <person name="Nakamura H."/>
            <person name="Ohtoshi R."/>
            <person name="Moran D.A.P."/>
            <person name="Shinohara A."/>
            <person name="Yoshida Y."/>
            <person name="Fujiwara M."/>
            <person name="Mori M."/>
            <person name="Tomita M."/>
            <person name="Arakawa K."/>
        </authorList>
    </citation>
    <scope>NUCLEOTIDE SEQUENCE [LARGE SCALE GENOMIC DNA]</scope>
</reference>
<keyword evidence="2" id="KW-1185">Reference proteome</keyword>
<dbReference type="AlphaFoldDB" id="A0A4Y2N5U7"/>
<protein>
    <submittedName>
        <fullName evidence="1">Uncharacterized protein</fullName>
    </submittedName>
</protein>
<dbReference type="EMBL" id="BGPR01126135">
    <property type="protein sequence ID" value="GBN33980.1"/>
    <property type="molecule type" value="Genomic_DNA"/>
</dbReference>
<gene>
    <name evidence="1" type="ORF">AVEN_78_1</name>
</gene>
<organism evidence="1 2">
    <name type="scientific">Araneus ventricosus</name>
    <name type="common">Orbweaver spider</name>
    <name type="synonym">Epeira ventricosa</name>
    <dbReference type="NCBI Taxonomy" id="182803"/>
    <lineage>
        <taxon>Eukaryota</taxon>
        <taxon>Metazoa</taxon>
        <taxon>Ecdysozoa</taxon>
        <taxon>Arthropoda</taxon>
        <taxon>Chelicerata</taxon>
        <taxon>Arachnida</taxon>
        <taxon>Araneae</taxon>
        <taxon>Araneomorphae</taxon>
        <taxon>Entelegynae</taxon>
        <taxon>Araneoidea</taxon>
        <taxon>Araneidae</taxon>
        <taxon>Araneus</taxon>
    </lineage>
</organism>
<comment type="caution">
    <text evidence="1">The sequence shown here is derived from an EMBL/GenBank/DDBJ whole genome shotgun (WGS) entry which is preliminary data.</text>
</comment>
<evidence type="ECO:0000313" key="1">
    <source>
        <dbReference type="EMBL" id="GBN33980.1"/>
    </source>
</evidence>
<sequence>MHCGPSVESTFASGALQLQIRDLTIPPDNRNPGLKWSVFVVIKRNLASQYCFVL</sequence>
<proteinExistence type="predicted"/>
<feature type="non-terminal residue" evidence="1">
    <location>
        <position position="54"/>
    </location>
</feature>
<accession>A0A4Y2N5U7</accession>
<name>A0A4Y2N5U7_ARAVE</name>